<dbReference type="EMBL" id="KB097701">
    <property type="protein sequence ID" value="ESN91268.1"/>
    <property type="molecule type" value="Genomic_DNA"/>
</dbReference>
<reference evidence="1 3" key="2">
    <citation type="journal article" date="2013" name="Nature">
        <title>Insights into bilaterian evolution from three spiralian genomes.</title>
        <authorList>
            <person name="Simakov O."/>
            <person name="Marletaz F."/>
            <person name="Cho S.J."/>
            <person name="Edsinger-Gonzales E."/>
            <person name="Havlak P."/>
            <person name="Hellsten U."/>
            <person name="Kuo D.H."/>
            <person name="Larsson T."/>
            <person name="Lv J."/>
            <person name="Arendt D."/>
            <person name="Savage R."/>
            <person name="Osoegawa K."/>
            <person name="de Jong P."/>
            <person name="Grimwood J."/>
            <person name="Chapman J.A."/>
            <person name="Shapiro H."/>
            <person name="Aerts A."/>
            <person name="Otillar R.P."/>
            <person name="Terry A.Y."/>
            <person name="Boore J.L."/>
            <person name="Grigoriev I.V."/>
            <person name="Lindberg D.R."/>
            <person name="Seaver E.C."/>
            <person name="Weisblat D.A."/>
            <person name="Putnam N.H."/>
            <person name="Rokhsar D.S."/>
        </authorList>
    </citation>
    <scope>NUCLEOTIDE SEQUENCE</scope>
</reference>
<reference evidence="2" key="3">
    <citation type="submission" date="2015-06" db="UniProtKB">
        <authorList>
            <consortium name="EnsemblMetazoa"/>
        </authorList>
    </citation>
    <scope>IDENTIFICATION</scope>
</reference>
<accession>T1FW48</accession>
<dbReference type="Proteomes" id="UP000015101">
    <property type="component" value="Unassembled WGS sequence"/>
</dbReference>
<dbReference type="CTD" id="20213044"/>
<dbReference type="RefSeq" id="XP_009030671.1">
    <property type="nucleotide sequence ID" value="XM_009032423.1"/>
</dbReference>
<sequence>MMSLKKIFSHIANMKVFFMREILAGSDGRKPMITVGYLFNNHTQFVGLVAEWLACPSTYRVRILQFLQVLPGSRPPANPAIHPSEVGKWGDGVCCRMLTGEMAQWFKCVLS</sequence>
<dbReference type="HOGENOM" id="CLU_2161089_0_0_1"/>
<evidence type="ECO:0000313" key="1">
    <source>
        <dbReference type="EMBL" id="ESN91268.1"/>
    </source>
</evidence>
<reference evidence="3" key="1">
    <citation type="submission" date="2012-12" db="EMBL/GenBank/DDBJ databases">
        <authorList>
            <person name="Hellsten U."/>
            <person name="Grimwood J."/>
            <person name="Chapman J.A."/>
            <person name="Shapiro H."/>
            <person name="Aerts A."/>
            <person name="Otillar R.P."/>
            <person name="Terry A.Y."/>
            <person name="Boore J.L."/>
            <person name="Simakov O."/>
            <person name="Marletaz F."/>
            <person name="Cho S.-J."/>
            <person name="Edsinger-Gonzales E."/>
            <person name="Havlak P."/>
            <person name="Kuo D.-H."/>
            <person name="Larsson T."/>
            <person name="Lv J."/>
            <person name="Arendt D."/>
            <person name="Savage R."/>
            <person name="Osoegawa K."/>
            <person name="de Jong P."/>
            <person name="Lindberg D.R."/>
            <person name="Seaver E.C."/>
            <person name="Weisblat D.A."/>
            <person name="Putnam N.H."/>
            <person name="Grigoriev I.V."/>
            <person name="Rokhsar D.S."/>
        </authorList>
    </citation>
    <scope>NUCLEOTIDE SEQUENCE</scope>
</reference>
<evidence type="ECO:0000313" key="3">
    <source>
        <dbReference type="Proteomes" id="UP000015101"/>
    </source>
</evidence>
<dbReference type="GeneID" id="20213044"/>
<proteinExistence type="predicted"/>
<dbReference type="KEGG" id="hro:HELRODRAFT_194507"/>
<dbReference type="AlphaFoldDB" id="T1FW48"/>
<dbReference type="EMBL" id="AMQM01007984">
    <property type="status" value="NOT_ANNOTATED_CDS"/>
    <property type="molecule type" value="Genomic_DNA"/>
</dbReference>
<dbReference type="InParanoid" id="T1FW48"/>
<protein>
    <submittedName>
        <fullName evidence="1 2">Uncharacterized protein</fullName>
    </submittedName>
</protein>
<dbReference type="EnsemblMetazoa" id="HelroT194507">
    <property type="protein sequence ID" value="HelroP194507"/>
    <property type="gene ID" value="HelroG194507"/>
</dbReference>
<evidence type="ECO:0000313" key="2">
    <source>
        <dbReference type="EnsemblMetazoa" id="HelroP194507"/>
    </source>
</evidence>
<keyword evidence="3" id="KW-1185">Reference proteome</keyword>
<organism evidence="2 3">
    <name type="scientific">Helobdella robusta</name>
    <name type="common">Californian leech</name>
    <dbReference type="NCBI Taxonomy" id="6412"/>
    <lineage>
        <taxon>Eukaryota</taxon>
        <taxon>Metazoa</taxon>
        <taxon>Spiralia</taxon>
        <taxon>Lophotrochozoa</taxon>
        <taxon>Annelida</taxon>
        <taxon>Clitellata</taxon>
        <taxon>Hirudinea</taxon>
        <taxon>Rhynchobdellida</taxon>
        <taxon>Glossiphoniidae</taxon>
        <taxon>Helobdella</taxon>
    </lineage>
</organism>
<gene>
    <name evidence="2" type="primary">20213044</name>
    <name evidence="1" type="ORF">HELRODRAFT_194507</name>
</gene>
<name>T1FW48_HELRO</name>